<gene>
    <name evidence="2" type="ORF">GXP69_09455</name>
</gene>
<dbReference type="AlphaFoldDB" id="A0A6B3LWF3"/>
<keyword evidence="3" id="KW-1185">Reference proteome</keyword>
<feature type="domain" description="Probable sensor" evidence="1">
    <location>
        <begin position="35"/>
        <end position="123"/>
    </location>
</feature>
<protein>
    <recommendedName>
        <fullName evidence="1">Probable sensor domain-containing protein</fullName>
    </recommendedName>
</protein>
<dbReference type="Proteomes" id="UP000474777">
    <property type="component" value="Unassembled WGS sequence"/>
</dbReference>
<dbReference type="RefSeq" id="WP_163914710.1">
    <property type="nucleotide sequence ID" value="NZ_JAAGWD010000003.1"/>
</dbReference>
<proteinExistence type="predicted"/>
<comment type="caution">
    <text evidence="2">The sequence shown here is derived from an EMBL/GenBank/DDBJ whole genome shotgun (WGS) entry which is preliminary data.</text>
</comment>
<accession>A0A6B3LWF3</accession>
<name>A0A6B3LWF3_9BACT</name>
<evidence type="ECO:0000313" key="3">
    <source>
        <dbReference type="Proteomes" id="UP000474777"/>
    </source>
</evidence>
<organism evidence="2 3">
    <name type="scientific">Pontibacter burrus</name>
    <dbReference type="NCBI Taxonomy" id="2704466"/>
    <lineage>
        <taxon>Bacteria</taxon>
        <taxon>Pseudomonadati</taxon>
        <taxon>Bacteroidota</taxon>
        <taxon>Cytophagia</taxon>
        <taxon>Cytophagales</taxon>
        <taxon>Hymenobacteraceae</taxon>
        <taxon>Pontibacter</taxon>
    </lineage>
</organism>
<dbReference type="InterPro" id="IPR048551">
    <property type="entry name" value="DACNV"/>
</dbReference>
<dbReference type="Pfam" id="PF21751">
    <property type="entry name" value="DACNV"/>
    <property type="match status" value="1"/>
</dbReference>
<reference evidence="2 3" key="1">
    <citation type="submission" date="2020-02" db="EMBL/GenBank/DDBJ databases">
        <authorList>
            <person name="Kim M.K."/>
        </authorList>
    </citation>
    <scope>NUCLEOTIDE SEQUENCE [LARGE SCALE GENOMIC DNA]</scope>
    <source>
        <strain evidence="2 3">BT327</strain>
    </source>
</reference>
<dbReference type="EMBL" id="JAAGWD010000003">
    <property type="protein sequence ID" value="NEM97920.1"/>
    <property type="molecule type" value="Genomic_DNA"/>
</dbReference>
<sequence>MTHKTTYQAAQTVAQTIEQHFVSHLSAARSASDKTLAPAPTARQIEKLIDTAFWASLQREEGHIIKISLAFLPPDLADQPVLFQQRLPLKPAILTKLAPGVERPGIHTGVWQEDGELYIWGTTRAIPSLSFVVDVSEPGLLVIKHRRLEGFGKYANVAVLQGDQIKFIDEKSVIIEDCPGILTSLLDFNTPLKDIAANVLVQLAVSMRAHKRGGSLLIVPSGTDNWQRSIIKPMLYAITNSVTGLAQLVAHEEEEKANGTWFEALKREVDALAGLTAIDGATIITNNYNLLAFGAKIGRATGSKPVDELLLTEPIVGNEEKQVHPAQIGGTRHLSVAQFVHDQRDALGLVASQDGRFTIFSWTQHRQMVHAHLIDTLLL</sequence>
<evidence type="ECO:0000313" key="2">
    <source>
        <dbReference type="EMBL" id="NEM97920.1"/>
    </source>
</evidence>
<evidence type="ECO:0000259" key="1">
    <source>
        <dbReference type="Pfam" id="PF21751"/>
    </source>
</evidence>